<evidence type="ECO:0000313" key="4">
    <source>
        <dbReference type="EMBL" id="QGQ95813.1"/>
    </source>
</evidence>
<evidence type="ECO:0000256" key="1">
    <source>
        <dbReference type="ARBA" id="ARBA00023125"/>
    </source>
</evidence>
<dbReference type="SMART" id="SM00530">
    <property type="entry name" value="HTH_XRE"/>
    <property type="match status" value="1"/>
</dbReference>
<reference evidence="5" key="1">
    <citation type="submission" date="2018-11" db="EMBL/GenBank/DDBJ databases">
        <title>Complete genome sequence of Paenibacillus sp. ML311-T8.</title>
        <authorList>
            <person name="Nam Y.-D."/>
            <person name="Kang J."/>
            <person name="Chung W.-H."/>
            <person name="Park Y.S."/>
        </authorList>
    </citation>
    <scope>NUCLEOTIDE SEQUENCE [LARGE SCALE GENOMIC DNA]</scope>
    <source>
        <strain evidence="5">ML311-T8</strain>
    </source>
</reference>
<feature type="domain" description="HTH cro/C1-type" evidence="3">
    <location>
        <begin position="15"/>
        <end position="69"/>
    </location>
</feature>
<dbReference type="Pfam" id="PF01381">
    <property type="entry name" value="HTH_3"/>
    <property type="match status" value="1"/>
</dbReference>
<dbReference type="EMBL" id="CP034235">
    <property type="protein sequence ID" value="QGQ95813.1"/>
    <property type="molecule type" value="Genomic_DNA"/>
</dbReference>
<dbReference type="Proteomes" id="UP000426246">
    <property type="component" value="Chromosome"/>
</dbReference>
<dbReference type="KEGG" id="ppsc:EHS13_13470"/>
<dbReference type="InterPro" id="IPR003615">
    <property type="entry name" value="HNH_nuc"/>
</dbReference>
<evidence type="ECO:0000256" key="2">
    <source>
        <dbReference type="SAM" id="MobiDB-lite"/>
    </source>
</evidence>
<dbReference type="Gene3D" id="3.30.920.90">
    <property type="match status" value="1"/>
</dbReference>
<dbReference type="GO" id="GO:0003677">
    <property type="term" value="F:DNA binding"/>
    <property type="evidence" value="ECO:0007669"/>
    <property type="project" value="UniProtKB-KW"/>
</dbReference>
<dbReference type="SUPFAM" id="SSF47413">
    <property type="entry name" value="lambda repressor-like DNA-binding domains"/>
    <property type="match status" value="1"/>
</dbReference>
<feature type="region of interest" description="Disordered" evidence="2">
    <location>
        <begin position="326"/>
        <end position="351"/>
    </location>
</feature>
<evidence type="ECO:0000313" key="5">
    <source>
        <dbReference type="Proteomes" id="UP000426246"/>
    </source>
</evidence>
<organism evidence="4 5">
    <name type="scientific">Paenibacillus psychroresistens</name>
    <dbReference type="NCBI Taxonomy" id="1778678"/>
    <lineage>
        <taxon>Bacteria</taxon>
        <taxon>Bacillati</taxon>
        <taxon>Bacillota</taxon>
        <taxon>Bacilli</taxon>
        <taxon>Bacillales</taxon>
        <taxon>Paenibacillaceae</taxon>
        <taxon>Paenibacillus</taxon>
    </lineage>
</organism>
<sequence length="469" mass="54243">MRVIKVADFFLSDKLKALRLQHGKTQMEVSQAIGISYSTLSRVESEGRSVDSDILIKIAAYYKVSIDELLGLKLAQEIELKEALQNNSKIREEFEFVLSNYNRASKETFKDHVIGDFIRNRITRTLKEEALLSPNTYKLTGSIGQGQWAEVPWISVFLKNVTLSAQKGYYIVFLFKADMSGFYISLNQGWTYYKDKYGIKLGREKIQKVVNMLREEILHNIPNELSTETIDLKARGDLGIGYENGHICGKYYAADSLPSSEILIQDLKQLLLVYDEIQYLISNRTVEQFNDFLLFKEDKQFLEDSEQESDFQETVQETIAEEIKTVEQSLEKEENSEDRREPLIDTGGAERWPRDAKKAAQSLFKAKYQCAFDNSHHSFISKITRKSYMEAHHLIPMGLQRNFKKMLDKSGNIVSLCPNCHRLIHHGIDSDRLDMLRKLFYERRDKLERLGLEITFSNLCEAYGIVPEM</sequence>
<dbReference type="PANTHER" id="PTHR46558:SF11">
    <property type="entry name" value="HTH-TYPE TRANSCRIPTIONAL REGULATOR XRE"/>
    <property type="match status" value="1"/>
</dbReference>
<dbReference type="CDD" id="cd00093">
    <property type="entry name" value="HTH_XRE"/>
    <property type="match status" value="1"/>
</dbReference>
<dbReference type="InterPro" id="IPR021961">
    <property type="entry name" value="McrB_DNA-bd"/>
</dbReference>
<dbReference type="CDD" id="cd00085">
    <property type="entry name" value="HNHc"/>
    <property type="match status" value="1"/>
</dbReference>
<gene>
    <name evidence="4" type="ORF">EHS13_13470</name>
</gene>
<name>A0A6B8RJS4_9BACL</name>
<accession>A0A6B8RJS4</accession>
<protein>
    <submittedName>
        <fullName evidence="4">DUF3578 domain-containing protein</fullName>
    </submittedName>
</protein>
<dbReference type="InterPro" id="IPR010982">
    <property type="entry name" value="Lambda_DNA-bd_dom_sf"/>
</dbReference>
<proteinExistence type="predicted"/>
<dbReference type="AlphaFoldDB" id="A0A6B8RJS4"/>
<keyword evidence="1" id="KW-0238">DNA-binding</keyword>
<keyword evidence="5" id="KW-1185">Reference proteome</keyword>
<dbReference type="Gene3D" id="1.10.260.40">
    <property type="entry name" value="lambda repressor-like DNA-binding domains"/>
    <property type="match status" value="1"/>
</dbReference>
<dbReference type="InterPro" id="IPR001387">
    <property type="entry name" value="Cro/C1-type_HTH"/>
</dbReference>
<evidence type="ECO:0000259" key="3">
    <source>
        <dbReference type="PROSITE" id="PS50943"/>
    </source>
</evidence>
<dbReference type="Pfam" id="PF12102">
    <property type="entry name" value="MrcB_N"/>
    <property type="match status" value="1"/>
</dbReference>
<dbReference type="PANTHER" id="PTHR46558">
    <property type="entry name" value="TRACRIPTIONAL REGULATORY PROTEIN-RELATED-RELATED"/>
    <property type="match status" value="1"/>
</dbReference>
<dbReference type="PROSITE" id="PS50943">
    <property type="entry name" value="HTH_CROC1"/>
    <property type="match status" value="1"/>
</dbReference>
<feature type="compositionally biased region" description="Basic and acidic residues" evidence="2">
    <location>
        <begin position="326"/>
        <end position="343"/>
    </location>
</feature>